<dbReference type="AlphaFoldDB" id="A0A1I3YLA8"/>
<name>A0A1I3YLA8_9ACTN</name>
<dbReference type="Proteomes" id="UP000199111">
    <property type="component" value="Unassembled WGS sequence"/>
</dbReference>
<evidence type="ECO:0000313" key="7">
    <source>
        <dbReference type="Proteomes" id="UP000199111"/>
    </source>
</evidence>
<organism evidence="6 7">
    <name type="scientific">Streptosporangium canum</name>
    <dbReference type="NCBI Taxonomy" id="324952"/>
    <lineage>
        <taxon>Bacteria</taxon>
        <taxon>Bacillati</taxon>
        <taxon>Actinomycetota</taxon>
        <taxon>Actinomycetes</taxon>
        <taxon>Streptosporangiales</taxon>
        <taxon>Streptosporangiaceae</taxon>
        <taxon>Streptosporangium</taxon>
    </lineage>
</organism>
<evidence type="ECO:0000256" key="4">
    <source>
        <dbReference type="ARBA" id="ARBA00023136"/>
    </source>
</evidence>
<reference evidence="7" key="1">
    <citation type="submission" date="2016-10" db="EMBL/GenBank/DDBJ databases">
        <authorList>
            <person name="Varghese N."/>
            <person name="Submissions S."/>
        </authorList>
    </citation>
    <scope>NUCLEOTIDE SEQUENCE [LARGE SCALE GENOMIC DNA]</scope>
    <source>
        <strain evidence="7">CGMCC 4.2126</strain>
    </source>
</reference>
<keyword evidence="7" id="KW-1185">Reference proteome</keyword>
<evidence type="ECO:0000256" key="5">
    <source>
        <dbReference type="SAM" id="MobiDB-lite"/>
    </source>
</evidence>
<dbReference type="PANTHER" id="PTHR30168:SF0">
    <property type="entry name" value="INNER MEMBRANE PROTEIN"/>
    <property type="match status" value="1"/>
</dbReference>
<dbReference type="PANTHER" id="PTHR30168">
    <property type="entry name" value="PUTATIVE MEMBRANE PROTEIN YPFJ"/>
    <property type="match status" value="1"/>
</dbReference>
<protein>
    <recommendedName>
        <fullName evidence="8">Neutral zinc metallopeptidase</fullName>
    </recommendedName>
</protein>
<evidence type="ECO:0000256" key="1">
    <source>
        <dbReference type="ARBA" id="ARBA00004167"/>
    </source>
</evidence>
<proteinExistence type="predicted"/>
<dbReference type="EMBL" id="FOQY01000022">
    <property type="protein sequence ID" value="SFK32006.1"/>
    <property type="molecule type" value="Genomic_DNA"/>
</dbReference>
<evidence type="ECO:0008006" key="8">
    <source>
        <dbReference type="Google" id="ProtNLM"/>
    </source>
</evidence>
<comment type="subcellular location">
    <subcellularLocation>
        <location evidence="1">Membrane</location>
        <topology evidence="1">Single-pass membrane protein</topology>
    </subcellularLocation>
</comment>
<gene>
    <name evidence="6" type="ORF">SAMN05216275_12269</name>
</gene>
<keyword evidence="3" id="KW-1133">Transmembrane helix</keyword>
<sequence>MRPRGSSPLAFGVFGVLALTFTAVVVLAGLAGGDGAEVPATPGVGPIATKNAELPPTERAEATPPSFGPPPKLDLGSMGESEIALANRQIMGVDLRRMLRSDTTARLKRNPLYGTGTMRPTSCRAPRPSTRPDDMLDYLNAVTGCLDRAWAGKFSQAGAVFQQPRRVYWSRPGRGPCGTYPNPRFAAYYCPSNRGMYIGLTHLVQQSGQVDPAANHVPYLAVLAHEYGHHVQSMAGIGGAWWWEVSSRSKAAQDSHSRRNELQAQCLAGVFIRTVRNPLGVTGGRWNEVLRTEYGRGDDQGGSGGARDHGTGDHYAGWLHQGWKYARIGYCNTWAVPASQVS</sequence>
<evidence type="ECO:0000256" key="3">
    <source>
        <dbReference type="ARBA" id="ARBA00022989"/>
    </source>
</evidence>
<feature type="region of interest" description="Disordered" evidence="5">
    <location>
        <begin position="37"/>
        <end position="77"/>
    </location>
</feature>
<dbReference type="GO" id="GO:0016020">
    <property type="term" value="C:membrane"/>
    <property type="evidence" value="ECO:0007669"/>
    <property type="project" value="UniProtKB-SubCell"/>
</dbReference>
<keyword evidence="2" id="KW-0812">Transmembrane</keyword>
<keyword evidence="4" id="KW-0472">Membrane</keyword>
<dbReference type="Pfam" id="PF04228">
    <property type="entry name" value="Zn_peptidase"/>
    <property type="match status" value="1"/>
</dbReference>
<accession>A0A1I3YLA8</accession>
<dbReference type="InterPro" id="IPR007343">
    <property type="entry name" value="Uncharacterised_pept_Zn_put"/>
</dbReference>
<evidence type="ECO:0000313" key="6">
    <source>
        <dbReference type="EMBL" id="SFK32006.1"/>
    </source>
</evidence>
<evidence type="ECO:0000256" key="2">
    <source>
        <dbReference type="ARBA" id="ARBA00022692"/>
    </source>
</evidence>
<feature type="region of interest" description="Disordered" evidence="5">
    <location>
        <begin position="110"/>
        <end position="130"/>
    </location>
</feature>